<evidence type="ECO:0000313" key="10">
    <source>
        <dbReference type="EMBL" id="QEE86525.1"/>
    </source>
</evidence>
<dbReference type="Pfam" id="PF01431">
    <property type="entry name" value="Peptidase_M13"/>
    <property type="match status" value="1"/>
</dbReference>
<evidence type="ECO:0000259" key="8">
    <source>
        <dbReference type="Pfam" id="PF01431"/>
    </source>
</evidence>
<keyword evidence="4" id="KW-0479">Metal-binding</keyword>
<evidence type="ECO:0000259" key="9">
    <source>
        <dbReference type="Pfam" id="PF05649"/>
    </source>
</evidence>
<dbReference type="GO" id="GO:0004222">
    <property type="term" value="F:metalloendopeptidase activity"/>
    <property type="evidence" value="ECO:0007669"/>
    <property type="project" value="InterPro"/>
</dbReference>
<dbReference type="PROSITE" id="PS51885">
    <property type="entry name" value="NEPRILYSIN"/>
    <property type="match status" value="1"/>
</dbReference>
<dbReference type="KEGG" id="aoy:EOV40_002705"/>
<keyword evidence="6" id="KW-0862">Zinc</keyword>
<evidence type="ECO:0000256" key="3">
    <source>
        <dbReference type="ARBA" id="ARBA00022670"/>
    </source>
</evidence>
<name>A0A5B9GSN3_9PROT</name>
<keyword evidence="3" id="KW-0645">Protease</keyword>
<feature type="domain" description="Peptidase M13 N-terminal" evidence="9">
    <location>
        <begin position="110"/>
        <end position="489"/>
    </location>
</feature>
<evidence type="ECO:0000256" key="4">
    <source>
        <dbReference type="ARBA" id="ARBA00022723"/>
    </source>
</evidence>
<evidence type="ECO:0000256" key="6">
    <source>
        <dbReference type="ARBA" id="ARBA00022833"/>
    </source>
</evidence>
<dbReference type="PRINTS" id="PR00786">
    <property type="entry name" value="NEPRILYSIN"/>
</dbReference>
<dbReference type="PANTHER" id="PTHR11733:SF167">
    <property type="entry name" value="FI17812P1-RELATED"/>
    <property type="match status" value="1"/>
</dbReference>
<evidence type="ECO:0000256" key="7">
    <source>
        <dbReference type="ARBA" id="ARBA00023049"/>
    </source>
</evidence>
<dbReference type="Gene3D" id="1.10.1380.10">
    <property type="entry name" value="Neutral endopeptidase , domain2"/>
    <property type="match status" value="1"/>
</dbReference>
<gene>
    <name evidence="10" type="ORF">EOV40_002705</name>
</gene>
<keyword evidence="5" id="KW-0378">Hydrolase</keyword>
<evidence type="ECO:0000256" key="5">
    <source>
        <dbReference type="ARBA" id="ARBA00022801"/>
    </source>
</evidence>
<evidence type="ECO:0000256" key="2">
    <source>
        <dbReference type="ARBA" id="ARBA00007357"/>
    </source>
</evidence>
<evidence type="ECO:0000313" key="11">
    <source>
        <dbReference type="Proteomes" id="UP000287027"/>
    </source>
</evidence>
<evidence type="ECO:0000256" key="1">
    <source>
        <dbReference type="ARBA" id="ARBA00001947"/>
    </source>
</evidence>
<protein>
    <submittedName>
        <fullName evidence="10">M13 family metallopeptidase</fullName>
    </submittedName>
</protein>
<proteinExistence type="inferred from homology"/>
<dbReference type="CDD" id="cd08662">
    <property type="entry name" value="M13"/>
    <property type="match status" value="1"/>
</dbReference>
<accession>A0A5B9GSN3</accession>
<dbReference type="GO" id="GO:0016485">
    <property type="term" value="P:protein processing"/>
    <property type="evidence" value="ECO:0007669"/>
    <property type="project" value="TreeGrafter"/>
</dbReference>
<dbReference type="GO" id="GO:0046872">
    <property type="term" value="F:metal ion binding"/>
    <property type="evidence" value="ECO:0007669"/>
    <property type="project" value="UniProtKB-KW"/>
</dbReference>
<dbReference type="Gene3D" id="3.40.390.10">
    <property type="entry name" value="Collagenase (Catalytic Domain)"/>
    <property type="match status" value="1"/>
</dbReference>
<dbReference type="InterPro" id="IPR000718">
    <property type="entry name" value="Peptidase_M13"/>
</dbReference>
<dbReference type="GO" id="GO:0005886">
    <property type="term" value="C:plasma membrane"/>
    <property type="evidence" value="ECO:0007669"/>
    <property type="project" value="TreeGrafter"/>
</dbReference>
<dbReference type="AlphaFoldDB" id="A0A5B9GSN3"/>
<keyword evidence="11" id="KW-1185">Reference proteome</keyword>
<dbReference type="Pfam" id="PF05649">
    <property type="entry name" value="Peptidase_M13_N"/>
    <property type="match status" value="1"/>
</dbReference>
<keyword evidence="7" id="KW-0482">Metalloprotease</keyword>
<feature type="domain" description="Peptidase M13 C-terminal" evidence="8">
    <location>
        <begin position="541"/>
        <end position="742"/>
    </location>
</feature>
<dbReference type="InterPro" id="IPR024079">
    <property type="entry name" value="MetalloPept_cat_dom_sf"/>
</dbReference>
<dbReference type="Proteomes" id="UP000287027">
    <property type="component" value="Chromosome"/>
</dbReference>
<comment type="similarity">
    <text evidence="2">Belongs to the peptidase M13 family.</text>
</comment>
<dbReference type="PANTHER" id="PTHR11733">
    <property type="entry name" value="ZINC METALLOPROTEASE FAMILY M13 NEPRILYSIN-RELATED"/>
    <property type="match status" value="1"/>
</dbReference>
<dbReference type="InterPro" id="IPR008753">
    <property type="entry name" value="Peptidase_M13_N"/>
</dbReference>
<organism evidence="10 11">
    <name type="scientific">Acetobacter oryzoeni</name>
    <dbReference type="NCBI Taxonomy" id="2500548"/>
    <lineage>
        <taxon>Bacteria</taxon>
        <taxon>Pseudomonadati</taxon>
        <taxon>Pseudomonadota</taxon>
        <taxon>Alphaproteobacteria</taxon>
        <taxon>Acetobacterales</taxon>
        <taxon>Acetobacteraceae</taxon>
        <taxon>Acetobacter</taxon>
    </lineage>
</organism>
<dbReference type="InterPro" id="IPR018497">
    <property type="entry name" value="Peptidase_M13_C"/>
</dbReference>
<sequence length="745" mass="83282">MLACTARGRQPSAAEVRWGEIFFCFRTLRWVGLPRTSAPKERKRRLHLSKLLSRSSLRGALLLSVALVGATTGASAPAHAAPSAPTAQPAPASFGPWGVDLEGRDLSVKPGNDFFRYANGTYLDHLQIPADMTSYGPFNALAELSRTRVQSILNDLSAHPVENPRSIEEKLGTFYASYMDEAAVESLGTRPLKEDLDAIRAIKTPSDLAALTGSCPGNFQFSPFSLGINPDAKDPTRYALNLDQAGLGLPDRDYYLKPEFASKKKAYQAYVEKALTLADWPEPAKAATAIVTFETRLAKAHWARETLRDPQKTYNPMTVADLAKNAPGFEWSIWLSAAGLPEQGLDKRVLVVGEPSAITEEARVVADTDMDTLRAWLAAHLVENATSYLPDRFEQARFALTKSLTGQPSLPARWKRGVQATSSAMGMALGKVYVQRYFPPENRTTMQKLTTDLKDAFRVRLRNNTWMSPATKQAALRKLENFEIQVGYPNKWRDYASLEVHKGDVYGNARNGVAYEWRYWLTRLDQPVDRDEWDMTPQTVNAYNNPLFDQVVFPAAILQPPFFNPKADMAVNYGAIGGVIGHEMTHSFDDEGRQFDEHGRLHDWWTKEDAARFQKLADRLGAQFDAFEVLPGVHVNGKLTMGENIADLGGLTLALDAYHASLKGKPAPELDGLTGDQRVFLGWAQVWREKLREETIRRLVVTDPHSPPQARVNMPMHNIDAWYEAWKVQPTDKLYLAPDQRVKIW</sequence>
<reference evidence="10 11" key="1">
    <citation type="submission" date="2019-08" db="EMBL/GenBank/DDBJ databases">
        <title>Acetobacter oryzioeni sp. nov., isolated from Korean rice wine vinegar.</title>
        <authorList>
            <person name="Baek J.H."/>
            <person name="Kim K.H."/>
            <person name="Jeon C.O."/>
            <person name="Han D.M."/>
        </authorList>
    </citation>
    <scope>NUCLEOTIDE SEQUENCE [LARGE SCALE GENOMIC DNA]</scope>
    <source>
        <strain evidence="10 11">B6</strain>
    </source>
</reference>
<dbReference type="InterPro" id="IPR042089">
    <property type="entry name" value="Peptidase_M13_dom_2"/>
</dbReference>
<comment type="cofactor">
    <cofactor evidence="1">
        <name>Zn(2+)</name>
        <dbReference type="ChEBI" id="CHEBI:29105"/>
    </cofactor>
</comment>
<dbReference type="SUPFAM" id="SSF55486">
    <property type="entry name" value="Metalloproteases ('zincins'), catalytic domain"/>
    <property type="match status" value="1"/>
</dbReference>
<dbReference type="EMBL" id="CP042808">
    <property type="protein sequence ID" value="QEE86525.1"/>
    <property type="molecule type" value="Genomic_DNA"/>
</dbReference>